<protein>
    <submittedName>
        <fullName evidence="1">Uncharacterized protein</fullName>
    </submittedName>
</protein>
<sequence>MFYSRELLSLRRGKFSILWLAATRGTKFITKRDIIAFDIESSWLTQQRKPDMMDIEIPLKSHDDFGTLELPGALYDSQLDWQIYPTNGCTFGEDFRTEFLTDLFGCEQNDHKHGILEQVPEDLPNFGLSQQFFMSYIQTERREPVAEEASTSVPSGAKKARFEEEMGALPANMSDIPNDPSLLIAPTGTAGTPLARSSAEEPQLRPPCAASSAKRCCLDYLLPRGLGGIRISFICIEMSEFVSIIVLVEVTGGRLWS</sequence>
<keyword evidence="2" id="KW-1185">Reference proteome</keyword>
<name>A0A3P7NQX2_DIBLA</name>
<evidence type="ECO:0000313" key="2">
    <source>
        <dbReference type="Proteomes" id="UP000281553"/>
    </source>
</evidence>
<dbReference type="EMBL" id="UYRU01051794">
    <property type="protein sequence ID" value="VDN11589.1"/>
    <property type="molecule type" value="Genomic_DNA"/>
</dbReference>
<proteinExistence type="predicted"/>
<organism evidence="1 2">
    <name type="scientific">Dibothriocephalus latus</name>
    <name type="common">Fish tapeworm</name>
    <name type="synonym">Diphyllobothrium latum</name>
    <dbReference type="NCBI Taxonomy" id="60516"/>
    <lineage>
        <taxon>Eukaryota</taxon>
        <taxon>Metazoa</taxon>
        <taxon>Spiralia</taxon>
        <taxon>Lophotrochozoa</taxon>
        <taxon>Platyhelminthes</taxon>
        <taxon>Cestoda</taxon>
        <taxon>Eucestoda</taxon>
        <taxon>Diphyllobothriidea</taxon>
        <taxon>Diphyllobothriidae</taxon>
        <taxon>Dibothriocephalus</taxon>
    </lineage>
</organism>
<dbReference type="AlphaFoldDB" id="A0A3P7NQX2"/>
<dbReference type="OrthoDB" id="10071381at2759"/>
<dbReference type="Proteomes" id="UP000281553">
    <property type="component" value="Unassembled WGS sequence"/>
</dbReference>
<evidence type="ECO:0000313" key="1">
    <source>
        <dbReference type="EMBL" id="VDN11589.1"/>
    </source>
</evidence>
<reference evidence="1 2" key="1">
    <citation type="submission" date="2018-11" db="EMBL/GenBank/DDBJ databases">
        <authorList>
            <consortium name="Pathogen Informatics"/>
        </authorList>
    </citation>
    <scope>NUCLEOTIDE SEQUENCE [LARGE SCALE GENOMIC DNA]</scope>
</reference>
<gene>
    <name evidence="1" type="ORF">DILT_LOCUS7420</name>
</gene>
<accession>A0A3P7NQX2</accession>